<feature type="compositionally biased region" description="Polar residues" evidence="1">
    <location>
        <begin position="238"/>
        <end position="248"/>
    </location>
</feature>
<accession>A0A0E0BWZ1</accession>
<feature type="region of interest" description="Disordered" evidence="1">
    <location>
        <begin position="202"/>
        <end position="250"/>
    </location>
</feature>
<feature type="region of interest" description="Disordered" evidence="1">
    <location>
        <begin position="110"/>
        <end position="131"/>
    </location>
</feature>
<dbReference type="Gramene" id="OMERI01G02610.1">
    <property type="protein sequence ID" value="OMERI01G02610.1"/>
    <property type="gene ID" value="OMERI01G02610"/>
</dbReference>
<feature type="compositionally biased region" description="Low complexity" evidence="1">
    <location>
        <begin position="218"/>
        <end position="228"/>
    </location>
</feature>
<name>A0A0E0BWZ1_9ORYZ</name>
<protein>
    <submittedName>
        <fullName evidence="2">Uncharacterized protein</fullName>
    </submittedName>
</protein>
<dbReference type="AlphaFoldDB" id="A0A0E0BWZ1"/>
<proteinExistence type="predicted"/>
<sequence>MVTTSNCGLKTSRRIEPHKGHTTHIGSHSKTYFACQPLSIYMSALVLSNLLKLYILNPIVTKRTSYHPPLFFIPLSLSLSSISPPSTDALLLHQAQTLFSSPIPSPPSLFPLPPAAAGSGSGGGSGGGGKQRWWRRGAAVAAVGSSGEGGWLDAAVLLPLRRCARRIWRRWPQRGGGSLTPPSSSTHDGADELADGVASLAAAGSPDPAVGSSDDGKAAGADLAAAGSSDDDHGGSSEATTTTAQGDWTRQRAGRRLLQRKASACVFAAPEPRCGACTGSSASSLTACETTQTRASSARLRRGVLRPQARVTRCTWLDWNMKSKPYVETQQKI</sequence>
<feature type="region of interest" description="Disordered" evidence="1">
    <location>
        <begin position="172"/>
        <end position="191"/>
    </location>
</feature>
<reference evidence="2" key="2">
    <citation type="submission" date="2018-05" db="EMBL/GenBank/DDBJ databases">
        <title>OmerRS3 (Oryza meridionalis Reference Sequence Version 3).</title>
        <authorList>
            <person name="Zhang J."/>
            <person name="Kudrna D."/>
            <person name="Lee S."/>
            <person name="Talag J."/>
            <person name="Welchert J."/>
            <person name="Wing R.A."/>
        </authorList>
    </citation>
    <scope>NUCLEOTIDE SEQUENCE [LARGE SCALE GENOMIC DNA]</scope>
    <source>
        <strain evidence="2">cv. OR44</strain>
    </source>
</reference>
<keyword evidence="3" id="KW-1185">Reference proteome</keyword>
<feature type="compositionally biased region" description="Gly residues" evidence="1">
    <location>
        <begin position="119"/>
        <end position="130"/>
    </location>
</feature>
<organism evidence="2">
    <name type="scientific">Oryza meridionalis</name>
    <dbReference type="NCBI Taxonomy" id="40149"/>
    <lineage>
        <taxon>Eukaryota</taxon>
        <taxon>Viridiplantae</taxon>
        <taxon>Streptophyta</taxon>
        <taxon>Embryophyta</taxon>
        <taxon>Tracheophyta</taxon>
        <taxon>Spermatophyta</taxon>
        <taxon>Magnoliopsida</taxon>
        <taxon>Liliopsida</taxon>
        <taxon>Poales</taxon>
        <taxon>Poaceae</taxon>
        <taxon>BOP clade</taxon>
        <taxon>Oryzoideae</taxon>
        <taxon>Oryzeae</taxon>
        <taxon>Oryzinae</taxon>
        <taxon>Oryza</taxon>
    </lineage>
</organism>
<reference evidence="2" key="1">
    <citation type="submission" date="2015-04" db="UniProtKB">
        <authorList>
            <consortium name="EnsemblPlants"/>
        </authorList>
    </citation>
    <scope>IDENTIFICATION</scope>
</reference>
<dbReference type="EnsemblPlants" id="OMERI01G02610.1">
    <property type="protein sequence ID" value="OMERI01G02610.1"/>
    <property type="gene ID" value="OMERI01G02610"/>
</dbReference>
<evidence type="ECO:0000313" key="2">
    <source>
        <dbReference type="EnsemblPlants" id="OMERI01G02610.1"/>
    </source>
</evidence>
<dbReference type="HOGENOM" id="CLU_835171_0_0_1"/>
<dbReference type="Proteomes" id="UP000008021">
    <property type="component" value="Chromosome 1"/>
</dbReference>
<evidence type="ECO:0000256" key="1">
    <source>
        <dbReference type="SAM" id="MobiDB-lite"/>
    </source>
</evidence>
<evidence type="ECO:0000313" key="3">
    <source>
        <dbReference type="Proteomes" id="UP000008021"/>
    </source>
</evidence>